<dbReference type="GO" id="GO:0005739">
    <property type="term" value="C:mitochondrion"/>
    <property type="evidence" value="ECO:0007669"/>
    <property type="project" value="TreeGrafter"/>
</dbReference>
<keyword evidence="2 6" id="KW-0143">Chaperone</keyword>
<dbReference type="AlphaFoldDB" id="A0A2N9IC77"/>
<dbReference type="Pfam" id="PF00166">
    <property type="entry name" value="Cpn10"/>
    <property type="match status" value="1"/>
</dbReference>
<evidence type="ECO:0000256" key="4">
    <source>
        <dbReference type="ARBA" id="ARBA00062160"/>
    </source>
</evidence>
<dbReference type="CDD" id="cd00320">
    <property type="entry name" value="cpn10"/>
    <property type="match status" value="1"/>
</dbReference>
<dbReference type="PANTHER" id="PTHR10772">
    <property type="entry name" value="10 KDA HEAT SHOCK PROTEIN"/>
    <property type="match status" value="1"/>
</dbReference>
<dbReference type="PRINTS" id="PR00297">
    <property type="entry name" value="CHAPERONIN10"/>
</dbReference>
<comment type="subunit">
    <text evidence="4">Forms stable complexes with CPN60 in the presence of ATP.</text>
</comment>
<dbReference type="InterPro" id="IPR011032">
    <property type="entry name" value="GroES-like_sf"/>
</dbReference>
<dbReference type="SMART" id="SM00883">
    <property type="entry name" value="Cpn10"/>
    <property type="match status" value="1"/>
</dbReference>
<gene>
    <name evidence="7" type="ORF">FSB_LOCUS49777</name>
</gene>
<dbReference type="GO" id="GO:0051082">
    <property type="term" value="F:unfolded protein binding"/>
    <property type="evidence" value="ECO:0007669"/>
    <property type="project" value="TreeGrafter"/>
</dbReference>
<organism evidence="7">
    <name type="scientific">Fagus sylvatica</name>
    <name type="common">Beechnut</name>
    <dbReference type="NCBI Taxonomy" id="28930"/>
    <lineage>
        <taxon>Eukaryota</taxon>
        <taxon>Viridiplantae</taxon>
        <taxon>Streptophyta</taxon>
        <taxon>Embryophyta</taxon>
        <taxon>Tracheophyta</taxon>
        <taxon>Spermatophyta</taxon>
        <taxon>Magnoliopsida</taxon>
        <taxon>eudicotyledons</taxon>
        <taxon>Gunneridae</taxon>
        <taxon>Pentapetalae</taxon>
        <taxon>rosids</taxon>
        <taxon>fabids</taxon>
        <taxon>Fagales</taxon>
        <taxon>Fagaceae</taxon>
        <taxon>Fagus</taxon>
    </lineage>
</organism>
<comment type="similarity">
    <text evidence="1 6">Belongs to the GroES chaperonin family.</text>
</comment>
<evidence type="ECO:0000256" key="3">
    <source>
        <dbReference type="ARBA" id="ARBA00053355"/>
    </source>
</evidence>
<evidence type="ECO:0000256" key="1">
    <source>
        <dbReference type="ARBA" id="ARBA00006975"/>
    </source>
</evidence>
<proteinExistence type="inferred from homology"/>
<dbReference type="EMBL" id="OIVN01005319">
    <property type="protein sequence ID" value="SPD21895.1"/>
    <property type="molecule type" value="Genomic_DNA"/>
</dbReference>
<dbReference type="GO" id="GO:0046872">
    <property type="term" value="F:metal ion binding"/>
    <property type="evidence" value="ECO:0007669"/>
    <property type="project" value="TreeGrafter"/>
</dbReference>
<protein>
    <recommendedName>
        <fullName evidence="5">Protein groES</fullName>
    </recommendedName>
</protein>
<dbReference type="InterPro" id="IPR020818">
    <property type="entry name" value="Chaperonin_GroES"/>
</dbReference>
<evidence type="ECO:0000313" key="7">
    <source>
        <dbReference type="EMBL" id="SPD21895.1"/>
    </source>
</evidence>
<dbReference type="InterPro" id="IPR037124">
    <property type="entry name" value="Chaperonin_GroES_sf"/>
</dbReference>
<comment type="function">
    <text evidence="3">Seems to function only as a co-chaperone, along with cpn60, and in certain cases is essential for the discharge of biologically active proteins from cpn60.</text>
</comment>
<evidence type="ECO:0000256" key="5">
    <source>
        <dbReference type="ARBA" id="ARBA00083733"/>
    </source>
</evidence>
<accession>A0A2N9IC77</accession>
<dbReference type="GO" id="GO:0044183">
    <property type="term" value="F:protein folding chaperone"/>
    <property type="evidence" value="ECO:0007669"/>
    <property type="project" value="InterPro"/>
</dbReference>
<evidence type="ECO:0000256" key="2">
    <source>
        <dbReference type="ARBA" id="ARBA00023186"/>
    </source>
</evidence>
<evidence type="ECO:0000256" key="6">
    <source>
        <dbReference type="RuleBase" id="RU003479"/>
    </source>
</evidence>
<dbReference type="GO" id="GO:0005524">
    <property type="term" value="F:ATP binding"/>
    <property type="evidence" value="ECO:0007669"/>
    <property type="project" value="InterPro"/>
</dbReference>
<name>A0A2N9IC77_FAGSY</name>
<dbReference type="SUPFAM" id="SSF50129">
    <property type="entry name" value="GroES-like"/>
    <property type="match status" value="1"/>
</dbReference>
<dbReference type="Gene3D" id="2.30.33.40">
    <property type="entry name" value="GroES chaperonin"/>
    <property type="match status" value="1"/>
</dbReference>
<dbReference type="PANTHER" id="PTHR10772:SF54">
    <property type="entry name" value="10 KDA CHAPERONIN-LIKE"/>
    <property type="match status" value="1"/>
</dbReference>
<reference evidence="7" key="1">
    <citation type="submission" date="2018-02" db="EMBL/GenBank/DDBJ databases">
        <authorList>
            <person name="Cohen D.B."/>
            <person name="Kent A.D."/>
        </authorList>
    </citation>
    <scope>NUCLEOTIDE SEQUENCE</scope>
</reference>
<dbReference type="GO" id="GO:0051087">
    <property type="term" value="F:protein-folding chaperone binding"/>
    <property type="evidence" value="ECO:0007669"/>
    <property type="project" value="TreeGrafter"/>
</dbReference>
<dbReference type="FunFam" id="2.30.33.40:FF:000002">
    <property type="entry name" value="10 kDa chaperonin, mitochondrial"/>
    <property type="match status" value="1"/>
</dbReference>
<sequence length="114" mass="12293">MAKRLLPLLNRVLVEKVIPPSKTNAGILLPEKATKMNSGKVVAVGAGIRDREGKLIPVSVKEGDTVLLPEFGGTQVKLGDKEKSSCDLVAMEHNMAGFVIFRLVSCCYSLCKSH</sequence>